<keyword evidence="5 8" id="KW-0378">Hydrolase</keyword>
<evidence type="ECO:0000256" key="6">
    <source>
        <dbReference type="SAM" id="MobiDB-lite"/>
    </source>
</evidence>
<reference evidence="8" key="1">
    <citation type="submission" date="2019-09" db="EMBL/GenBank/DDBJ databases">
        <title>Characterisation of the sponge microbiome using genome-centric metagenomics.</title>
        <authorList>
            <person name="Engelberts J.P."/>
            <person name="Robbins S.J."/>
            <person name="De Goeij J.M."/>
            <person name="Aranda M."/>
            <person name="Bell S.C."/>
            <person name="Webster N.S."/>
        </authorList>
    </citation>
    <scope>NUCLEOTIDE SEQUENCE</scope>
    <source>
        <strain evidence="8">SB0664_bin_27</strain>
    </source>
</reference>
<dbReference type="InterPro" id="IPR002195">
    <property type="entry name" value="Dihydroorotase_CS"/>
</dbReference>
<evidence type="ECO:0000313" key="8">
    <source>
        <dbReference type="EMBL" id="MXY91845.1"/>
    </source>
</evidence>
<dbReference type="AlphaFoldDB" id="A0A6B0YNS1"/>
<keyword evidence="4" id="KW-0479">Metal-binding</keyword>
<dbReference type="InterPro" id="IPR032466">
    <property type="entry name" value="Metal_Hydrolase"/>
</dbReference>
<feature type="domain" description="Amidohydrolase-related" evidence="7">
    <location>
        <begin position="6"/>
        <end position="83"/>
    </location>
</feature>
<sequence length="401" mass="44042">MTTLRLPGLVDAHVHLREPGYTQKEDFHTGTRAALAGGVTTVLDMPNTVPPTSTPANFQEKVRLAEAKSVCDVGLFVGATVADVDAYLPVAPQSCGLKIYVNETFGSLRIEELGLLHRLFRTWARRADELDGWRQCPPEAGNGRDNEMLASASTLGPVAVHAEELMVPVCLTLSNLYNLPLHIVHVSRRSEIELIRAAKEEGIPVTCEATPHHLFLTSEDYDRGGNRFDMRPKLAAPDDVAALWENLDIIDIFASDHAPHTFSEKGMRPPGETVEEGEQGGNTHSPMPGVPGVETMLPLLLTAVDAGQLELDDLLLRCVENPRRIYGLAEQPQTWVEVDVDKVYELDDADMRTRCGWTPFDGRQVKGRVEKVVLRGETVFDGERVLAAPGSGRVLFQESGK</sequence>
<feature type="region of interest" description="Disordered" evidence="6">
    <location>
        <begin position="262"/>
        <end position="288"/>
    </location>
</feature>
<comment type="caution">
    <text evidence="8">The sequence shown here is derived from an EMBL/GenBank/DDBJ whole genome shotgun (WGS) entry which is preliminary data.</text>
</comment>
<comment type="cofactor">
    <cofactor evidence="1">
        <name>Zn(2+)</name>
        <dbReference type="ChEBI" id="CHEBI:29105"/>
    </cofactor>
</comment>
<dbReference type="PANTHER" id="PTHR43668:SF2">
    <property type="entry name" value="ALLANTOINASE"/>
    <property type="match status" value="1"/>
</dbReference>
<evidence type="ECO:0000256" key="5">
    <source>
        <dbReference type="ARBA" id="ARBA00022801"/>
    </source>
</evidence>
<name>A0A6B0YNS1_9CHLR</name>
<dbReference type="Pfam" id="PF01979">
    <property type="entry name" value="Amidohydro_1"/>
    <property type="match status" value="1"/>
</dbReference>
<organism evidence="8">
    <name type="scientific">Caldilineaceae bacterium SB0664_bin_27</name>
    <dbReference type="NCBI Taxonomy" id="2605260"/>
    <lineage>
        <taxon>Bacteria</taxon>
        <taxon>Bacillati</taxon>
        <taxon>Chloroflexota</taxon>
        <taxon>Caldilineae</taxon>
        <taxon>Caldilineales</taxon>
        <taxon>Caldilineaceae</taxon>
    </lineage>
</organism>
<evidence type="ECO:0000256" key="3">
    <source>
        <dbReference type="ARBA" id="ARBA00010286"/>
    </source>
</evidence>
<dbReference type="PROSITE" id="PS00483">
    <property type="entry name" value="DIHYDROOROTASE_2"/>
    <property type="match status" value="1"/>
</dbReference>
<dbReference type="InterPro" id="IPR006680">
    <property type="entry name" value="Amidohydro-rel"/>
</dbReference>
<comment type="function">
    <text evidence="2">Catalyzes the reversible cyclization of carbamoyl aspartate to dihydroorotate.</text>
</comment>
<dbReference type="GO" id="GO:0005737">
    <property type="term" value="C:cytoplasm"/>
    <property type="evidence" value="ECO:0007669"/>
    <property type="project" value="TreeGrafter"/>
</dbReference>
<dbReference type="GO" id="GO:0004038">
    <property type="term" value="F:allantoinase activity"/>
    <property type="evidence" value="ECO:0007669"/>
    <property type="project" value="TreeGrafter"/>
</dbReference>
<proteinExistence type="inferred from homology"/>
<dbReference type="EMBL" id="VXRG01000002">
    <property type="protein sequence ID" value="MXY91845.1"/>
    <property type="molecule type" value="Genomic_DNA"/>
</dbReference>
<gene>
    <name evidence="8" type="ORF">F4Y42_00160</name>
</gene>
<dbReference type="PROSITE" id="PS00482">
    <property type="entry name" value="DIHYDROOROTASE_1"/>
    <property type="match status" value="1"/>
</dbReference>
<dbReference type="InterPro" id="IPR050138">
    <property type="entry name" value="DHOase/Allantoinase_Hydrolase"/>
</dbReference>
<evidence type="ECO:0000259" key="7">
    <source>
        <dbReference type="Pfam" id="PF01979"/>
    </source>
</evidence>
<evidence type="ECO:0000256" key="2">
    <source>
        <dbReference type="ARBA" id="ARBA00002368"/>
    </source>
</evidence>
<dbReference type="GO" id="GO:0046872">
    <property type="term" value="F:metal ion binding"/>
    <property type="evidence" value="ECO:0007669"/>
    <property type="project" value="UniProtKB-KW"/>
</dbReference>
<evidence type="ECO:0000256" key="1">
    <source>
        <dbReference type="ARBA" id="ARBA00001947"/>
    </source>
</evidence>
<dbReference type="Gene3D" id="3.20.20.140">
    <property type="entry name" value="Metal-dependent hydrolases"/>
    <property type="match status" value="1"/>
</dbReference>
<comment type="similarity">
    <text evidence="3">Belongs to the metallo-dependent hydrolases superfamily. DHOase family. Class I DHOase subfamily.</text>
</comment>
<dbReference type="GO" id="GO:0006145">
    <property type="term" value="P:purine nucleobase catabolic process"/>
    <property type="evidence" value="ECO:0007669"/>
    <property type="project" value="TreeGrafter"/>
</dbReference>
<dbReference type="SUPFAM" id="SSF51338">
    <property type="entry name" value="Composite domain of metallo-dependent hydrolases"/>
    <property type="match status" value="1"/>
</dbReference>
<dbReference type="PANTHER" id="PTHR43668">
    <property type="entry name" value="ALLANTOINASE"/>
    <property type="match status" value="1"/>
</dbReference>
<accession>A0A6B0YNS1</accession>
<evidence type="ECO:0000256" key="4">
    <source>
        <dbReference type="ARBA" id="ARBA00022723"/>
    </source>
</evidence>
<dbReference type="SUPFAM" id="SSF51556">
    <property type="entry name" value="Metallo-dependent hydrolases"/>
    <property type="match status" value="1"/>
</dbReference>
<protein>
    <submittedName>
        <fullName evidence="8">Amidohydrolase family protein</fullName>
    </submittedName>
</protein>
<dbReference type="InterPro" id="IPR011059">
    <property type="entry name" value="Metal-dep_hydrolase_composite"/>
</dbReference>